<keyword evidence="5" id="KW-0809">Transit peptide</keyword>
<accession>B9S2M6</accession>
<dbReference type="AlphaFoldDB" id="B9S2M6"/>
<dbReference type="InParanoid" id="B9S2M6"/>
<gene>
    <name evidence="11" type="ORF">RCOM_0559380</name>
</gene>
<dbReference type="GO" id="GO:0009507">
    <property type="term" value="C:chloroplast"/>
    <property type="evidence" value="ECO:0007669"/>
    <property type="project" value="UniProtKB-SubCell"/>
</dbReference>
<dbReference type="InterPro" id="IPR005746">
    <property type="entry name" value="Thioredoxin"/>
</dbReference>
<comment type="similarity">
    <text evidence="9">Belongs to the thioredoxin family. Plant M-type subfamily.</text>
</comment>
<dbReference type="PANTHER" id="PTHR45663">
    <property type="entry name" value="GEO12009P1"/>
    <property type="match status" value="1"/>
</dbReference>
<proteinExistence type="inferred from homology"/>
<evidence type="ECO:0000256" key="5">
    <source>
        <dbReference type="ARBA" id="ARBA00022946"/>
    </source>
</evidence>
<evidence type="ECO:0000256" key="7">
    <source>
        <dbReference type="ARBA" id="ARBA00023157"/>
    </source>
</evidence>
<dbReference type="NCBIfam" id="TIGR01068">
    <property type="entry name" value="thioredoxin"/>
    <property type="match status" value="1"/>
</dbReference>
<dbReference type="OrthoDB" id="2121326at2759"/>
<dbReference type="Proteomes" id="UP000008311">
    <property type="component" value="Unassembled WGS sequence"/>
</dbReference>
<protein>
    <submittedName>
        <fullName evidence="11">Thioredoxin m(Mitochondrial)-type, putative</fullName>
        <ecNumber evidence="11">5.3.4.1</ecNumber>
    </submittedName>
</protein>
<evidence type="ECO:0000256" key="2">
    <source>
        <dbReference type="ARBA" id="ARBA00022448"/>
    </source>
</evidence>
<sequence length="183" mass="20049">MAMKNCFQVSTVSSARAGVVQCFHVDKIYLPTYCKGLNISNLSLSSSASSSSPFFPHLRSRSQNSRIVCKAREALDEVQAVTDSGWESLVIASENPVLVEFWAPWCGPCRMIAPVINELAKEYAGKIACFKVNTDECPNIANKYGIRSIPTVLFFNKGEKKESVIGAVPKTTLSSTIEKYVDA</sequence>
<dbReference type="CDD" id="cd02947">
    <property type="entry name" value="TRX_family"/>
    <property type="match status" value="1"/>
</dbReference>
<keyword evidence="12" id="KW-1185">Reference proteome</keyword>
<dbReference type="PROSITE" id="PS51352">
    <property type="entry name" value="THIOREDOXIN_2"/>
    <property type="match status" value="1"/>
</dbReference>
<keyword evidence="2" id="KW-0813">Transport</keyword>
<dbReference type="PROSITE" id="PS00194">
    <property type="entry name" value="THIOREDOXIN_1"/>
    <property type="match status" value="1"/>
</dbReference>
<evidence type="ECO:0000256" key="6">
    <source>
        <dbReference type="ARBA" id="ARBA00022982"/>
    </source>
</evidence>
<evidence type="ECO:0000313" key="11">
    <source>
        <dbReference type="EMBL" id="EEF42031.1"/>
    </source>
</evidence>
<evidence type="ECO:0000256" key="8">
    <source>
        <dbReference type="ARBA" id="ARBA00023284"/>
    </source>
</evidence>
<name>B9S2M6_RICCO</name>
<reference evidence="12" key="1">
    <citation type="journal article" date="2010" name="Nat. Biotechnol.">
        <title>Draft genome sequence of the oilseed species Ricinus communis.</title>
        <authorList>
            <person name="Chan A.P."/>
            <person name="Crabtree J."/>
            <person name="Zhao Q."/>
            <person name="Lorenzi H."/>
            <person name="Orvis J."/>
            <person name="Puiu D."/>
            <person name="Melake-Berhan A."/>
            <person name="Jones K.M."/>
            <person name="Redman J."/>
            <person name="Chen G."/>
            <person name="Cahoon E.B."/>
            <person name="Gedil M."/>
            <person name="Stanke M."/>
            <person name="Haas B.J."/>
            <person name="Wortman J.R."/>
            <person name="Fraser-Liggett C.M."/>
            <person name="Ravel J."/>
            <person name="Rabinowicz P.D."/>
        </authorList>
    </citation>
    <scope>NUCLEOTIDE SEQUENCE [LARGE SCALE GENOMIC DNA]</scope>
    <source>
        <strain evidence="12">cv. Hale</strain>
    </source>
</reference>
<keyword evidence="7" id="KW-1015">Disulfide bond</keyword>
<dbReference type="Pfam" id="PF00085">
    <property type="entry name" value="Thioredoxin"/>
    <property type="match status" value="1"/>
</dbReference>
<comment type="subcellular location">
    <subcellularLocation>
        <location evidence="1">Plastid</location>
        <location evidence="1">Chloroplast</location>
    </subcellularLocation>
</comment>
<keyword evidence="11" id="KW-0413">Isomerase</keyword>
<evidence type="ECO:0000256" key="3">
    <source>
        <dbReference type="ARBA" id="ARBA00022528"/>
    </source>
</evidence>
<evidence type="ECO:0000259" key="10">
    <source>
        <dbReference type="PROSITE" id="PS51352"/>
    </source>
</evidence>
<keyword evidence="3" id="KW-0150">Chloroplast</keyword>
<dbReference type="PANTHER" id="PTHR45663:SF42">
    <property type="entry name" value="THIOREDOXIN M5, CHLOROPLASTIC"/>
    <property type="match status" value="1"/>
</dbReference>
<dbReference type="InterPro" id="IPR013766">
    <property type="entry name" value="Thioredoxin_domain"/>
</dbReference>
<dbReference type="EMBL" id="EQ973853">
    <property type="protein sequence ID" value="EEF42031.1"/>
    <property type="molecule type" value="Genomic_DNA"/>
</dbReference>
<dbReference type="KEGG" id="rcu:8270413"/>
<keyword evidence="8" id="KW-0676">Redox-active center</keyword>
<organism evidence="11 12">
    <name type="scientific">Ricinus communis</name>
    <name type="common">Castor bean</name>
    <dbReference type="NCBI Taxonomy" id="3988"/>
    <lineage>
        <taxon>Eukaryota</taxon>
        <taxon>Viridiplantae</taxon>
        <taxon>Streptophyta</taxon>
        <taxon>Embryophyta</taxon>
        <taxon>Tracheophyta</taxon>
        <taxon>Spermatophyta</taxon>
        <taxon>Magnoliopsida</taxon>
        <taxon>eudicotyledons</taxon>
        <taxon>Gunneridae</taxon>
        <taxon>Pentapetalae</taxon>
        <taxon>rosids</taxon>
        <taxon>fabids</taxon>
        <taxon>Malpighiales</taxon>
        <taxon>Euphorbiaceae</taxon>
        <taxon>Acalyphoideae</taxon>
        <taxon>Acalypheae</taxon>
        <taxon>Ricinus</taxon>
    </lineage>
</organism>
<evidence type="ECO:0000313" key="12">
    <source>
        <dbReference type="Proteomes" id="UP000008311"/>
    </source>
</evidence>
<dbReference type="PRINTS" id="PR00421">
    <property type="entry name" value="THIOREDOXIN"/>
</dbReference>
<keyword evidence="6" id="KW-0249">Electron transport</keyword>
<evidence type="ECO:0000256" key="9">
    <source>
        <dbReference type="ARBA" id="ARBA00038056"/>
    </source>
</evidence>
<dbReference type="STRING" id="3988.B9S2M6"/>
<dbReference type="InterPro" id="IPR017937">
    <property type="entry name" value="Thioredoxin_CS"/>
</dbReference>
<dbReference type="eggNOG" id="KOG0910">
    <property type="taxonomic scope" value="Eukaryota"/>
</dbReference>
<dbReference type="GO" id="GO:0008047">
    <property type="term" value="F:enzyme activator activity"/>
    <property type="evidence" value="ECO:0007669"/>
    <property type="project" value="UniProtKB-ARBA"/>
</dbReference>
<dbReference type="InterPro" id="IPR036249">
    <property type="entry name" value="Thioredoxin-like_sf"/>
</dbReference>
<dbReference type="Gene3D" id="3.40.30.10">
    <property type="entry name" value="Glutaredoxin"/>
    <property type="match status" value="1"/>
</dbReference>
<dbReference type="GO" id="GO:0003756">
    <property type="term" value="F:protein disulfide isomerase activity"/>
    <property type="evidence" value="ECO:0007669"/>
    <property type="project" value="UniProtKB-EC"/>
</dbReference>
<dbReference type="FunFam" id="3.40.30.10:FF:000001">
    <property type="entry name" value="Thioredoxin"/>
    <property type="match status" value="1"/>
</dbReference>
<feature type="domain" description="Thioredoxin" evidence="10">
    <location>
        <begin position="46"/>
        <end position="183"/>
    </location>
</feature>
<dbReference type="SUPFAM" id="SSF52833">
    <property type="entry name" value="Thioredoxin-like"/>
    <property type="match status" value="1"/>
</dbReference>
<keyword evidence="4" id="KW-0934">Plastid</keyword>
<dbReference type="EC" id="5.3.4.1" evidence="11"/>
<evidence type="ECO:0000256" key="1">
    <source>
        <dbReference type="ARBA" id="ARBA00004229"/>
    </source>
</evidence>
<dbReference type="GO" id="GO:0005737">
    <property type="term" value="C:cytoplasm"/>
    <property type="evidence" value="ECO:0000318"/>
    <property type="project" value="GO_Central"/>
</dbReference>
<dbReference type="GO" id="GO:0015035">
    <property type="term" value="F:protein-disulfide reductase activity"/>
    <property type="evidence" value="ECO:0000318"/>
    <property type="project" value="GO_Central"/>
</dbReference>
<evidence type="ECO:0000256" key="4">
    <source>
        <dbReference type="ARBA" id="ARBA00022640"/>
    </source>
</evidence>